<keyword evidence="1" id="KW-0560">Oxidoreductase</keyword>
<feature type="region of interest" description="Disordered" evidence="2">
    <location>
        <begin position="1"/>
        <end position="74"/>
    </location>
</feature>
<proteinExistence type="predicted"/>
<dbReference type="InterPro" id="IPR036291">
    <property type="entry name" value="NAD(P)-bd_dom_sf"/>
</dbReference>
<feature type="compositionally biased region" description="Low complexity" evidence="2">
    <location>
        <begin position="16"/>
        <end position="34"/>
    </location>
</feature>
<reference evidence="4 5" key="1">
    <citation type="submission" date="2021-08" db="EMBL/GenBank/DDBJ databases">
        <title>Whole genome sequence of novel Actinomyces species strain MAS-1.</title>
        <authorList>
            <person name="Saito M."/>
            <person name="Kuwahara N."/>
            <person name="Takizawa T."/>
            <person name="Gotouda H."/>
            <person name="Ochiai T."/>
        </authorList>
    </citation>
    <scope>NUCLEOTIDE SEQUENCE [LARGE SCALE GENOMIC DNA]</scope>
    <source>
        <strain evidence="4 5">MAS-1</strain>
    </source>
</reference>
<feature type="compositionally biased region" description="Pro residues" evidence="2">
    <location>
        <begin position="1"/>
        <end position="10"/>
    </location>
</feature>
<dbReference type="InterPro" id="IPR050425">
    <property type="entry name" value="NAD(P)_dehydrat-like"/>
</dbReference>
<evidence type="ECO:0000259" key="3">
    <source>
        <dbReference type="Pfam" id="PF01370"/>
    </source>
</evidence>
<keyword evidence="5" id="KW-1185">Reference proteome</keyword>
<organism evidence="4 5">
    <name type="scientific">Actinomyces capricornis</name>
    <dbReference type="NCBI Taxonomy" id="2755559"/>
    <lineage>
        <taxon>Bacteria</taxon>
        <taxon>Bacillati</taxon>
        <taxon>Actinomycetota</taxon>
        <taxon>Actinomycetes</taxon>
        <taxon>Actinomycetales</taxon>
        <taxon>Actinomycetaceae</taxon>
        <taxon>Actinomyces</taxon>
    </lineage>
</organism>
<dbReference type="SUPFAM" id="SSF51735">
    <property type="entry name" value="NAD(P)-binding Rossmann-fold domains"/>
    <property type="match status" value="1"/>
</dbReference>
<protein>
    <recommendedName>
        <fullName evidence="3">NAD-dependent epimerase/dehydratase domain-containing protein</fullName>
    </recommendedName>
</protein>
<feature type="compositionally biased region" description="Low complexity" evidence="2">
    <location>
        <begin position="42"/>
        <end position="74"/>
    </location>
</feature>
<evidence type="ECO:0000313" key="4">
    <source>
        <dbReference type="EMBL" id="BDA64475.1"/>
    </source>
</evidence>
<dbReference type="EMBL" id="AP025017">
    <property type="protein sequence ID" value="BDA64475.1"/>
    <property type="molecule type" value="Genomic_DNA"/>
</dbReference>
<evidence type="ECO:0000256" key="1">
    <source>
        <dbReference type="ARBA" id="ARBA00023002"/>
    </source>
</evidence>
<dbReference type="Pfam" id="PF01370">
    <property type="entry name" value="Epimerase"/>
    <property type="match status" value="1"/>
</dbReference>
<dbReference type="PANTHER" id="PTHR10366:SF852">
    <property type="entry name" value="CINNAMOYL-COA REDUCTASE CAD2"/>
    <property type="match status" value="1"/>
</dbReference>
<dbReference type="Gene3D" id="3.40.50.720">
    <property type="entry name" value="NAD(P)-binding Rossmann-like Domain"/>
    <property type="match status" value="1"/>
</dbReference>
<dbReference type="RefSeq" id="WP_223906450.1">
    <property type="nucleotide sequence ID" value="NZ_AP025017.1"/>
</dbReference>
<dbReference type="InterPro" id="IPR001509">
    <property type="entry name" value="Epimerase_deHydtase"/>
</dbReference>
<evidence type="ECO:0000313" key="5">
    <source>
        <dbReference type="Proteomes" id="UP000824496"/>
    </source>
</evidence>
<evidence type="ECO:0000256" key="2">
    <source>
        <dbReference type="SAM" id="MobiDB-lite"/>
    </source>
</evidence>
<feature type="domain" description="NAD-dependent epimerase/dehydratase" evidence="3">
    <location>
        <begin position="97"/>
        <end position="333"/>
    </location>
</feature>
<dbReference type="PANTHER" id="PTHR10366">
    <property type="entry name" value="NAD DEPENDENT EPIMERASE/DEHYDRATASE"/>
    <property type="match status" value="1"/>
</dbReference>
<accession>A0ABM7UAW9</accession>
<name>A0ABM7UAW9_9ACTO</name>
<sequence>MHTSPRPSPRPALAESTDPTSPTAPPAASHSTAPGDPKDGAPSHADPQAAPAPAATSPASATSRPAPAPTGTGARAALLTHGGIDLRGIPVDASAPVMVTGASGYLGSWVVAGLLKAGVSVHAAVRDPQDAARTAHLRTAEERSPGRLRLFAADLLQEGSYDEAMEGCAVVIHTASPFIRSVADPHRDLIAPALEGTRNVLAGVNGTPSVRRVVLTSSIAAMCGDAADLEDYPGQIVGEESWNTSSSPEHEPYPYSKTVAEKEAWRIAESQERWQLVTIHPSFILGPALNTVPTSESFGIVGRILAGELRAGAPDIGISAVDVREVAQAHIAAAFLPRAHGRYIVSAQDTDLLGLARCLRPRFGRGLRLPRHYAPRALVLALAPRLGLTRQYVRRNVGYALRVDSSRSRRELGIRYRPVQESVEAMAAQILARAARRHSYRMTPMDTDRPARGAR</sequence>
<gene>
    <name evidence="4" type="ORF">MANAM107_13090</name>
</gene>
<dbReference type="Proteomes" id="UP000824496">
    <property type="component" value="Chromosome"/>
</dbReference>